<dbReference type="GeneID" id="25740633"/>
<organism evidence="2 3">
    <name type="scientific">Monoraphidium neglectum</name>
    <dbReference type="NCBI Taxonomy" id="145388"/>
    <lineage>
        <taxon>Eukaryota</taxon>
        <taxon>Viridiplantae</taxon>
        <taxon>Chlorophyta</taxon>
        <taxon>core chlorophytes</taxon>
        <taxon>Chlorophyceae</taxon>
        <taxon>CS clade</taxon>
        <taxon>Sphaeropleales</taxon>
        <taxon>Selenastraceae</taxon>
        <taxon>Monoraphidium</taxon>
    </lineage>
</organism>
<gene>
    <name evidence="2" type="ORF">MNEG_7757</name>
</gene>
<proteinExistence type="predicted"/>
<protein>
    <submittedName>
        <fullName evidence="2">Uncharacterized protein</fullName>
    </submittedName>
</protein>
<evidence type="ECO:0000313" key="3">
    <source>
        <dbReference type="Proteomes" id="UP000054498"/>
    </source>
</evidence>
<dbReference type="AlphaFoldDB" id="A0A0D2MAA7"/>
<sequence length="211" mass="23171">MDDVKAKLRLEMREVERLRATVDAKDLELERVNGELAACQARLGEVEGACRAATDEGANLKAMIQQWRAAAEAAQQKVNDWQTAAAEQEVGGKAIERDDPPFQAKYRSMEEFLLAALQKVSTSYEQQEATLLRVGNLIKAIQPEAMEVEESPKVAQGEAVTLRARDTTLLAAPRHEQGAPQMQADCREHAELEAADDRDAEASKAVARGIC</sequence>
<dbReference type="RefSeq" id="XP_013899224.1">
    <property type="nucleotide sequence ID" value="XM_014043770.1"/>
</dbReference>
<keyword evidence="3" id="KW-1185">Reference proteome</keyword>
<reference evidence="2 3" key="1">
    <citation type="journal article" date="2013" name="BMC Genomics">
        <title>Reconstruction of the lipid metabolism for the microalga Monoraphidium neglectum from its genome sequence reveals characteristics suitable for biofuel production.</title>
        <authorList>
            <person name="Bogen C."/>
            <person name="Al-Dilaimi A."/>
            <person name="Albersmeier A."/>
            <person name="Wichmann J."/>
            <person name="Grundmann M."/>
            <person name="Rupp O."/>
            <person name="Lauersen K.J."/>
            <person name="Blifernez-Klassen O."/>
            <person name="Kalinowski J."/>
            <person name="Goesmann A."/>
            <person name="Mussgnug J.H."/>
            <person name="Kruse O."/>
        </authorList>
    </citation>
    <scope>NUCLEOTIDE SEQUENCE [LARGE SCALE GENOMIC DNA]</scope>
    <source>
        <strain evidence="2 3">SAG 48.87</strain>
    </source>
</reference>
<dbReference type="Proteomes" id="UP000054498">
    <property type="component" value="Unassembled WGS sequence"/>
</dbReference>
<dbReference type="EMBL" id="KK101624">
    <property type="protein sequence ID" value="KIZ00205.1"/>
    <property type="molecule type" value="Genomic_DNA"/>
</dbReference>
<keyword evidence="1" id="KW-0175">Coiled coil</keyword>
<evidence type="ECO:0000256" key="1">
    <source>
        <dbReference type="SAM" id="Coils"/>
    </source>
</evidence>
<name>A0A0D2MAA7_9CHLO</name>
<evidence type="ECO:0000313" key="2">
    <source>
        <dbReference type="EMBL" id="KIZ00205.1"/>
    </source>
</evidence>
<feature type="coiled-coil region" evidence="1">
    <location>
        <begin position="1"/>
        <end position="84"/>
    </location>
</feature>
<dbReference type="KEGG" id="mng:MNEG_7757"/>
<accession>A0A0D2MAA7</accession>